<evidence type="ECO:0000256" key="6">
    <source>
        <dbReference type="SAM" id="MobiDB-lite"/>
    </source>
</evidence>
<keyword evidence="3 7" id="KW-0812">Transmembrane</keyword>
<comment type="subcellular location">
    <subcellularLocation>
        <location evidence="1">Membrane</location>
        <topology evidence="1">Multi-pass membrane protein</topology>
    </subcellularLocation>
</comment>
<evidence type="ECO:0000256" key="3">
    <source>
        <dbReference type="ARBA" id="ARBA00022692"/>
    </source>
</evidence>
<sequence length="254" mass="29134">MIPLNFHLPLNAIDQRNQPPKSYLLTQDFLLLTAGALWTLAYILYIQQSIHDTSYGMPLLSLFLNLSWEITWCRFLGTLCVTALCQWKYWHYPADYAWIGTPLATFLFVATEIGDLIYPFVFHHVWRVETGAPIPPHDPILYLSEVLVDLRARFWSFIDSHPSEVAGVVFVVVTWGIFTAVLWCVDSTSGLEGLRKLGDLKKRRKNGEVLVGTWDKDTDRRNKGPRQKTSKARSKAADYRDQIIKSMTEQATVQ</sequence>
<dbReference type="PANTHER" id="PTHR42038">
    <property type="match status" value="1"/>
</dbReference>
<accession>A0AA39QV45</accession>
<name>A0AA39QV45_9LECA</name>
<dbReference type="AlphaFoldDB" id="A0AA39QV45"/>
<feature type="transmembrane region" description="Helical" evidence="7">
    <location>
        <begin position="29"/>
        <end position="46"/>
    </location>
</feature>
<feature type="transmembrane region" description="Helical" evidence="7">
    <location>
        <begin position="97"/>
        <end position="121"/>
    </location>
</feature>
<keyword evidence="9" id="KW-1185">Reference proteome</keyword>
<dbReference type="EMBL" id="JAFEKC020000020">
    <property type="protein sequence ID" value="KAK0508459.1"/>
    <property type="molecule type" value="Genomic_DNA"/>
</dbReference>
<dbReference type="PANTHER" id="PTHR42038:SF4">
    <property type="entry name" value="INTEGRAL MEMBRANE PROTEIN"/>
    <property type="match status" value="1"/>
</dbReference>
<feature type="region of interest" description="Disordered" evidence="6">
    <location>
        <begin position="212"/>
        <end position="241"/>
    </location>
</feature>
<evidence type="ECO:0000313" key="9">
    <source>
        <dbReference type="Proteomes" id="UP001166286"/>
    </source>
</evidence>
<evidence type="ECO:0000256" key="5">
    <source>
        <dbReference type="ARBA" id="ARBA00023136"/>
    </source>
</evidence>
<protein>
    <submittedName>
        <fullName evidence="8">Uncharacterized protein</fullName>
    </submittedName>
</protein>
<evidence type="ECO:0000256" key="7">
    <source>
        <dbReference type="SAM" id="Phobius"/>
    </source>
</evidence>
<keyword evidence="4 7" id="KW-1133">Transmembrane helix</keyword>
<reference evidence="8" key="1">
    <citation type="submission" date="2023-03" db="EMBL/GenBank/DDBJ databases">
        <title>Complete genome of Cladonia borealis.</title>
        <authorList>
            <person name="Park H."/>
        </authorList>
    </citation>
    <scope>NUCLEOTIDE SEQUENCE</scope>
    <source>
        <strain evidence="8">ANT050790</strain>
    </source>
</reference>
<gene>
    <name evidence="8" type="ORF">JMJ35_008735</name>
</gene>
<comment type="caution">
    <text evidence="8">The sequence shown here is derived from an EMBL/GenBank/DDBJ whole genome shotgun (WGS) entry which is preliminary data.</text>
</comment>
<organism evidence="8 9">
    <name type="scientific">Cladonia borealis</name>
    <dbReference type="NCBI Taxonomy" id="184061"/>
    <lineage>
        <taxon>Eukaryota</taxon>
        <taxon>Fungi</taxon>
        <taxon>Dikarya</taxon>
        <taxon>Ascomycota</taxon>
        <taxon>Pezizomycotina</taxon>
        <taxon>Lecanoromycetes</taxon>
        <taxon>OSLEUM clade</taxon>
        <taxon>Lecanoromycetidae</taxon>
        <taxon>Lecanorales</taxon>
        <taxon>Lecanorineae</taxon>
        <taxon>Cladoniaceae</taxon>
        <taxon>Cladonia</taxon>
    </lineage>
</organism>
<dbReference type="GO" id="GO:0016020">
    <property type="term" value="C:membrane"/>
    <property type="evidence" value="ECO:0007669"/>
    <property type="project" value="UniProtKB-SubCell"/>
</dbReference>
<comment type="similarity">
    <text evidence="2">Belongs to the paxB family.</text>
</comment>
<evidence type="ECO:0000256" key="2">
    <source>
        <dbReference type="ARBA" id="ARBA00006757"/>
    </source>
</evidence>
<proteinExistence type="inferred from homology"/>
<evidence type="ECO:0000256" key="4">
    <source>
        <dbReference type="ARBA" id="ARBA00022989"/>
    </source>
</evidence>
<dbReference type="Proteomes" id="UP001166286">
    <property type="component" value="Unassembled WGS sequence"/>
</dbReference>
<keyword evidence="5 7" id="KW-0472">Membrane</keyword>
<feature type="compositionally biased region" description="Basic residues" evidence="6">
    <location>
        <begin position="223"/>
        <end position="234"/>
    </location>
</feature>
<dbReference type="InterPro" id="IPR039020">
    <property type="entry name" value="PaxB-like"/>
</dbReference>
<dbReference type="Pfam" id="PF25129">
    <property type="entry name" value="Pyr4-TMTC"/>
    <property type="match status" value="1"/>
</dbReference>
<evidence type="ECO:0000256" key="1">
    <source>
        <dbReference type="ARBA" id="ARBA00004141"/>
    </source>
</evidence>
<dbReference type="GO" id="GO:0016829">
    <property type="term" value="F:lyase activity"/>
    <property type="evidence" value="ECO:0007669"/>
    <property type="project" value="InterPro"/>
</dbReference>
<evidence type="ECO:0000313" key="8">
    <source>
        <dbReference type="EMBL" id="KAK0508459.1"/>
    </source>
</evidence>
<feature type="transmembrane region" description="Helical" evidence="7">
    <location>
        <begin position="165"/>
        <end position="185"/>
    </location>
</feature>